<protein>
    <submittedName>
        <fullName evidence="1">DUF424 family protein</fullName>
    </submittedName>
</protein>
<dbReference type="RefSeq" id="WP_342810066.1">
    <property type="nucleotide sequence ID" value="NZ_JAOPJZ010000021.1"/>
</dbReference>
<dbReference type="Gene3D" id="3.30.1860.10">
    <property type="entry name" value="uncharacterized conserved protein from methanopyrus kandleri domain like"/>
    <property type="match status" value="1"/>
</dbReference>
<name>A0AAP2ZB17_9EURY</name>
<dbReference type="EMBL" id="JAOPJZ010000021">
    <property type="protein sequence ID" value="MCU4753753.1"/>
    <property type="molecule type" value="Genomic_DNA"/>
</dbReference>
<reference evidence="1 2" key="1">
    <citation type="submission" date="2022-09" db="EMBL/GenBank/DDBJ databases">
        <title>Enrichment on poylsaccharides allowed isolation of novel metabolic and taxonomic groups of Haloarchaea.</title>
        <authorList>
            <person name="Sorokin D.Y."/>
            <person name="Elcheninov A.G."/>
            <person name="Khizhniak T.V."/>
            <person name="Kolganova T.V."/>
            <person name="Kublanov I.V."/>
        </authorList>
    </citation>
    <scope>NUCLEOTIDE SEQUENCE [LARGE SCALE GENOMIC DNA]</scope>
    <source>
        <strain evidence="1 2">AArc-curdl1</strain>
    </source>
</reference>
<accession>A0AAP2ZB17</accession>
<proteinExistence type="predicted"/>
<evidence type="ECO:0000313" key="2">
    <source>
        <dbReference type="Proteomes" id="UP001321047"/>
    </source>
</evidence>
<keyword evidence="2" id="KW-1185">Reference proteome</keyword>
<sequence length="100" mass="10608">MLLVERQTPKGLLVSVCDDGLLGETFEGVDRDVSLTVTEDFYGEGAESVDAESALESLARASVANLVGSDAVGVAIEAGYVEEGNVLELEGTRHAQFMRM</sequence>
<evidence type="ECO:0000313" key="1">
    <source>
        <dbReference type="EMBL" id="MCU4753753.1"/>
    </source>
</evidence>
<dbReference type="InterPro" id="IPR007355">
    <property type="entry name" value="DUF424"/>
</dbReference>
<comment type="caution">
    <text evidence="1">The sequence shown here is derived from an EMBL/GenBank/DDBJ whole genome shotgun (WGS) entry which is preliminary data.</text>
</comment>
<dbReference type="AlphaFoldDB" id="A0AAP2ZB17"/>
<dbReference type="Proteomes" id="UP001321047">
    <property type="component" value="Unassembled WGS sequence"/>
</dbReference>
<gene>
    <name evidence="1" type="ORF">OB919_17480</name>
</gene>
<organism evidence="1 2">
    <name type="scientific">Natronosalvus hydrolyticus</name>
    <dbReference type="NCBI Taxonomy" id="2979988"/>
    <lineage>
        <taxon>Archaea</taxon>
        <taxon>Methanobacteriati</taxon>
        <taxon>Methanobacteriota</taxon>
        <taxon>Stenosarchaea group</taxon>
        <taxon>Halobacteria</taxon>
        <taxon>Halobacteriales</taxon>
        <taxon>Natrialbaceae</taxon>
        <taxon>Natronosalvus</taxon>
    </lineage>
</organism>
<dbReference type="Pfam" id="PF04242">
    <property type="entry name" value="DUF424"/>
    <property type="match status" value="1"/>
</dbReference>